<gene>
    <name evidence="8" type="ORF">B9J77_00490</name>
</gene>
<name>A0A399G020_UNCN2</name>
<evidence type="ECO:0000256" key="5">
    <source>
        <dbReference type="SAM" id="Phobius"/>
    </source>
</evidence>
<keyword evidence="8" id="KW-0378">Hydrolase</keyword>
<protein>
    <submittedName>
        <fullName evidence="8">Rhomboid family intramembrane serine protease</fullName>
    </submittedName>
</protein>
<dbReference type="GO" id="GO:0004252">
    <property type="term" value="F:serine-type endopeptidase activity"/>
    <property type="evidence" value="ECO:0007669"/>
    <property type="project" value="InterPro"/>
</dbReference>
<feature type="transmembrane region" description="Helical" evidence="5">
    <location>
        <begin position="181"/>
        <end position="198"/>
    </location>
</feature>
<dbReference type="PANTHER" id="PTHR43731">
    <property type="entry name" value="RHOMBOID PROTEASE"/>
    <property type="match status" value="1"/>
</dbReference>
<evidence type="ECO:0000256" key="3">
    <source>
        <dbReference type="ARBA" id="ARBA00022989"/>
    </source>
</evidence>
<dbReference type="Gene3D" id="1.20.1540.10">
    <property type="entry name" value="Rhomboid-like"/>
    <property type="match status" value="1"/>
</dbReference>
<dbReference type="EMBL" id="NDHY01000001">
    <property type="protein sequence ID" value="RII01049.1"/>
    <property type="molecule type" value="Genomic_DNA"/>
</dbReference>
<feature type="transmembrane region" description="Helical" evidence="5">
    <location>
        <begin position="20"/>
        <end position="38"/>
    </location>
</feature>
<evidence type="ECO:0000256" key="4">
    <source>
        <dbReference type="ARBA" id="ARBA00023136"/>
    </source>
</evidence>
<dbReference type="PANTHER" id="PTHR43731:SF26">
    <property type="entry name" value="RHOMBOID-LIKE PROTEIN 10, CHLOROPLASTIC"/>
    <property type="match status" value="1"/>
</dbReference>
<proteinExistence type="predicted"/>
<evidence type="ECO:0000259" key="6">
    <source>
        <dbReference type="Pfam" id="PF01694"/>
    </source>
</evidence>
<evidence type="ECO:0000313" key="9">
    <source>
        <dbReference type="Proteomes" id="UP000266287"/>
    </source>
</evidence>
<dbReference type="GO" id="GO:0006508">
    <property type="term" value="P:proteolysis"/>
    <property type="evidence" value="ECO:0007669"/>
    <property type="project" value="UniProtKB-KW"/>
</dbReference>
<dbReference type="InterPro" id="IPR035952">
    <property type="entry name" value="Rhomboid-like_sf"/>
</dbReference>
<organism evidence="8 9">
    <name type="scientific">candidate division NPL-UPA2 bacterium Unc8</name>
    <dbReference type="NCBI Taxonomy" id="1980939"/>
    <lineage>
        <taxon>Bacteria</taxon>
    </lineage>
</organism>
<dbReference type="GO" id="GO:0016020">
    <property type="term" value="C:membrane"/>
    <property type="evidence" value="ECO:0007669"/>
    <property type="project" value="UniProtKB-SubCell"/>
</dbReference>
<reference evidence="8 9" key="1">
    <citation type="submission" date="2018-08" db="EMBL/GenBank/DDBJ databases">
        <title>Draft genome of candidate division NPL-UPA2 bacterium Unc8 that adapted to ultra-basic serpentinizing groundwater.</title>
        <authorList>
            <person name="Ishii S."/>
            <person name="Suzuki S."/>
            <person name="Nealson K.H."/>
        </authorList>
    </citation>
    <scope>NUCLEOTIDE SEQUENCE [LARGE SCALE GENOMIC DNA]</scope>
    <source>
        <strain evidence="8">Unc8</strain>
    </source>
</reference>
<dbReference type="SMART" id="SM01160">
    <property type="entry name" value="DUF1751"/>
    <property type="match status" value="1"/>
</dbReference>
<evidence type="ECO:0000256" key="2">
    <source>
        <dbReference type="ARBA" id="ARBA00022692"/>
    </source>
</evidence>
<dbReference type="AlphaFoldDB" id="A0A399G020"/>
<sequence length="271" mass="31304">MDNYYWERSYSQTGSPLTRAVKMLLIANGVVFLFQILLRGQLIAIFGLVPASLFAGERLWQPFTYMFLHGGMWHILINMFILWMFGRDLEREFGEKFFLRYYFVTGVGAGLIYSVFFIRSEIPVIGASGAIFGLLIAFALIFPERPITLLIFFVLPLTLKAKHLVILLGIITLLALPTRDGIAHLAHLGGMVVGFLYLKARKMSYHQEFPWSRAFRVRHSQETIRRQGKKTDELNAEIDSILDKISREGMSSLTWRERRILQKSKRSQNDY</sequence>
<dbReference type="SUPFAM" id="SSF144091">
    <property type="entry name" value="Rhomboid-like"/>
    <property type="match status" value="1"/>
</dbReference>
<feature type="transmembrane region" description="Helical" evidence="5">
    <location>
        <begin position="124"/>
        <end position="142"/>
    </location>
</feature>
<dbReference type="InterPro" id="IPR022764">
    <property type="entry name" value="Peptidase_S54_rhomboid_dom"/>
</dbReference>
<keyword evidence="2 5" id="KW-0812">Transmembrane</keyword>
<dbReference type="Pfam" id="PF20216">
    <property type="entry name" value="DUF6576"/>
    <property type="match status" value="1"/>
</dbReference>
<accession>A0A399G020</accession>
<keyword evidence="4 5" id="KW-0472">Membrane</keyword>
<feature type="transmembrane region" description="Helical" evidence="5">
    <location>
        <begin position="149"/>
        <end position="175"/>
    </location>
</feature>
<feature type="transmembrane region" description="Helical" evidence="5">
    <location>
        <begin position="97"/>
        <end position="118"/>
    </location>
</feature>
<evidence type="ECO:0000256" key="1">
    <source>
        <dbReference type="ARBA" id="ARBA00004141"/>
    </source>
</evidence>
<keyword evidence="8" id="KW-0645">Protease</keyword>
<dbReference type="Proteomes" id="UP000266287">
    <property type="component" value="Unassembled WGS sequence"/>
</dbReference>
<comment type="subcellular location">
    <subcellularLocation>
        <location evidence="1">Membrane</location>
        <topology evidence="1">Multi-pass membrane protein</topology>
    </subcellularLocation>
</comment>
<feature type="transmembrane region" description="Helical" evidence="5">
    <location>
        <begin position="66"/>
        <end position="85"/>
    </location>
</feature>
<dbReference type="Pfam" id="PF01694">
    <property type="entry name" value="Rhomboid"/>
    <property type="match status" value="1"/>
</dbReference>
<evidence type="ECO:0000259" key="7">
    <source>
        <dbReference type="Pfam" id="PF20216"/>
    </source>
</evidence>
<dbReference type="InterPro" id="IPR046483">
    <property type="entry name" value="DUF6576"/>
</dbReference>
<keyword evidence="3 5" id="KW-1133">Transmembrane helix</keyword>
<feature type="domain" description="Peptidase S54 rhomboid" evidence="6">
    <location>
        <begin position="57"/>
        <end position="198"/>
    </location>
</feature>
<comment type="caution">
    <text evidence="8">The sequence shown here is derived from an EMBL/GenBank/DDBJ whole genome shotgun (WGS) entry which is preliminary data.</text>
</comment>
<feature type="domain" description="DUF6576" evidence="7">
    <location>
        <begin position="235"/>
        <end position="262"/>
    </location>
</feature>
<dbReference type="InterPro" id="IPR050925">
    <property type="entry name" value="Rhomboid_protease_S54"/>
</dbReference>
<evidence type="ECO:0000313" key="8">
    <source>
        <dbReference type="EMBL" id="RII01049.1"/>
    </source>
</evidence>